<dbReference type="Pfam" id="PF02309">
    <property type="entry name" value="AUX_IAA"/>
    <property type="match status" value="1"/>
</dbReference>
<evidence type="ECO:0000256" key="3">
    <source>
        <dbReference type="ARBA" id="ARBA00011726"/>
    </source>
</evidence>
<dbReference type="InterPro" id="IPR010525">
    <property type="entry name" value="ARF_dom"/>
</dbReference>
<dbReference type="CDD" id="cd10017">
    <property type="entry name" value="B3_DNA"/>
    <property type="match status" value="1"/>
</dbReference>
<dbReference type="Gene3D" id="2.40.330.10">
    <property type="entry name" value="DNA-binding pseudobarrel domain"/>
    <property type="match status" value="1"/>
</dbReference>
<dbReference type="FunFam" id="3.10.20.90:FF:000047">
    <property type="entry name" value="Auxin response factor"/>
    <property type="match status" value="1"/>
</dbReference>
<dbReference type="SMART" id="SM01019">
    <property type="entry name" value="B3"/>
    <property type="match status" value="1"/>
</dbReference>
<dbReference type="InterPro" id="IPR053793">
    <property type="entry name" value="PB1-like"/>
</dbReference>
<comment type="function">
    <text evidence="9">Auxin response factors (ARFs) are transcriptional factors that bind specifically to the DNA sequence 5'-TGTCTC-3' found in the auxin-responsive promoter elements (AuxREs).</text>
</comment>
<dbReference type="AlphaFoldDB" id="A0AAD7L493"/>
<evidence type="ECO:0000256" key="1">
    <source>
        <dbReference type="ARBA" id="ARBA00004123"/>
    </source>
</evidence>
<protein>
    <recommendedName>
        <fullName evidence="9">Auxin response factor</fullName>
    </recommendedName>
</protein>
<evidence type="ECO:0000256" key="8">
    <source>
        <dbReference type="ARBA" id="ARBA00023294"/>
    </source>
</evidence>
<dbReference type="PANTHER" id="PTHR31384:SF8">
    <property type="entry name" value="AUXIN RESPONSE FACTOR 11"/>
    <property type="match status" value="1"/>
</dbReference>
<evidence type="ECO:0000313" key="13">
    <source>
        <dbReference type="EMBL" id="KAJ7951320.1"/>
    </source>
</evidence>
<proteinExistence type="inferred from homology"/>
<evidence type="ECO:0000256" key="7">
    <source>
        <dbReference type="ARBA" id="ARBA00023242"/>
    </source>
</evidence>
<keyword evidence="14" id="KW-1185">Reference proteome</keyword>
<evidence type="ECO:0000256" key="4">
    <source>
        <dbReference type="ARBA" id="ARBA00023015"/>
    </source>
</evidence>
<dbReference type="PANTHER" id="PTHR31384">
    <property type="entry name" value="AUXIN RESPONSE FACTOR 4-RELATED"/>
    <property type="match status" value="1"/>
</dbReference>
<dbReference type="InterPro" id="IPR044835">
    <property type="entry name" value="ARF_plant"/>
</dbReference>
<dbReference type="PROSITE" id="PS50863">
    <property type="entry name" value="B3"/>
    <property type="match status" value="1"/>
</dbReference>
<evidence type="ECO:0000259" key="12">
    <source>
        <dbReference type="PROSITE" id="PS51745"/>
    </source>
</evidence>
<keyword evidence="8 9" id="KW-0927">Auxin signaling pathway</keyword>
<dbReference type="GO" id="GO:0003677">
    <property type="term" value="F:DNA binding"/>
    <property type="evidence" value="ECO:0007669"/>
    <property type="project" value="UniProtKB-KW"/>
</dbReference>
<dbReference type="KEGG" id="qsa:O6P43_027389"/>
<dbReference type="FunFam" id="2.30.30.1040:FF:000001">
    <property type="entry name" value="Auxin response factor"/>
    <property type="match status" value="1"/>
</dbReference>
<reference evidence="13" key="1">
    <citation type="journal article" date="2023" name="Science">
        <title>Elucidation of the pathway for biosynthesis of saponin adjuvants from the soapbark tree.</title>
        <authorList>
            <person name="Reed J."/>
            <person name="Orme A."/>
            <person name="El-Demerdash A."/>
            <person name="Owen C."/>
            <person name="Martin L.B.B."/>
            <person name="Misra R.C."/>
            <person name="Kikuchi S."/>
            <person name="Rejzek M."/>
            <person name="Martin A.C."/>
            <person name="Harkess A."/>
            <person name="Leebens-Mack J."/>
            <person name="Louveau T."/>
            <person name="Stephenson M.J."/>
            <person name="Osbourn A."/>
        </authorList>
    </citation>
    <scope>NUCLEOTIDE SEQUENCE</scope>
    <source>
        <strain evidence="13">S10</strain>
    </source>
</reference>
<comment type="subunit">
    <text evidence="3 9">Homodimers and heterodimers.</text>
</comment>
<keyword evidence="6 9" id="KW-0804">Transcription</keyword>
<keyword evidence="4 9" id="KW-0805">Transcription regulation</keyword>
<dbReference type="Proteomes" id="UP001163823">
    <property type="component" value="Chromosome 11"/>
</dbReference>
<dbReference type="FunFam" id="2.40.330.10:FF:000001">
    <property type="entry name" value="Auxin response factor"/>
    <property type="match status" value="1"/>
</dbReference>
<dbReference type="SUPFAM" id="SSF101936">
    <property type="entry name" value="DNA-binding pseudobarrel domain"/>
    <property type="match status" value="1"/>
</dbReference>
<dbReference type="GO" id="GO:0009734">
    <property type="term" value="P:auxin-activated signaling pathway"/>
    <property type="evidence" value="ECO:0007669"/>
    <property type="project" value="UniProtKB-KW"/>
</dbReference>
<dbReference type="InterPro" id="IPR033389">
    <property type="entry name" value="AUX/IAA_dom"/>
</dbReference>
<dbReference type="GO" id="GO:0006355">
    <property type="term" value="P:regulation of DNA-templated transcription"/>
    <property type="evidence" value="ECO:0007669"/>
    <property type="project" value="InterPro"/>
</dbReference>
<comment type="subcellular location">
    <subcellularLocation>
        <location evidence="1 9">Nucleus</location>
    </subcellularLocation>
</comment>
<dbReference type="InterPro" id="IPR015300">
    <property type="entry name" value="DNA-bd_pseudobarrel_sf"/>
</dbReference>
<gene>
    <name evidence="13" type="ORF">O6P43_027389</name>
</gene>
<evidence type="ECO:0000256" key="9">
    <source>
        <dbReference type="RuleBase" id="RU004561"/>
    </source>
</evidence>
<comment type="similarity">
    <text evidence="2 9">Belongs to the ARF family.</text>
</comment>
<evidence type="ECO:0000256" key="10">
    <source>
        <dbReference type="SAM" id="MobiDB-lite"/>
    </source>
</evidence>
<evidence type="ECO:0000256" key="6">
    <source>
        <dbReference type="ARBA" id="ARBA00023163"/>
    </source>
</evidence>
<dbReference type="GO" id="GO:0005634">
    <property type="term" value="C:nucleus"/>
    <property type="evidence" value="ECO:0007669"/>
    <property type="project" value="UniProtKB-SubCell"/>
</dbReference>
<evidence type="ECO:0000256" key="5">
    <source>
        <dbReference type="ARBA" id="ARBA00023125"/>
    </source>
</evidence>
<accession>A0AAD7L493</accession>
<dbReference type="Pfam" id="PF06507">
    <property type="entry name" value="ARF_AD"/>
    <property type="match status" value="1"/>
</dbReference>
<evidence type="ECO:0000259" key="11">
    <source>
        <dbReference type="PROSITE" id="PS50863"/>
    </source>
</evidence>
<dbReference type="EMBL" id="JARAOO010000011">
    <property type="protein sequence ID" value="KAJ7951320.1"/>
    <property type="molecule type" value="Genomic_DNA"/>
</dbReference>
<keyword evidence="5 9" id="KW-0238">DNA-binding</keyword>
<feature type="region of interest" description="Disordered" evidence="10">
    <location>
        <begin position="1"/>
        <end position="23"/>
    </location>
</feature>
<name>A0AAD7L493_QUISA</name>
<dbReference type="Gene3D" id="3.10.20.90">
    <property type="entry name" value="Phosphatidylinositol 3-kinase Catalytic Subunit, Chain A, domain 1"/>
    <property type="match status" value="1"/>
</dbReference>
<keyword evidence="7 9" id="KW-0539">Nucleus</keyword>
<dbReference type="SUPFAM" id="SSF54277">
    <property type="entry name" value="CAD &amp; PB1 domains"/>
    <property type="match status" value="1"/>
</dbReference>
<organism evidence="13 14">
    <name type="scientific">Quillaja saponaria</name>
    <name type="common">Soap bark tree</name>
    <dbReference type="NCBI Taxonomy" id="32244"/>
    <lineage>
        <taxon>Eukaryota</taxon>
        <taxon>Viridiplantae</taxon>
        <taxon>Streptophyta</taxon>
        <taxon>Embryophyta</taxon>
        <taxon>Tracheophyta</taxon>
        <taxon>Spermatophyta</taxon>
        <taxon>Magnoliopsida</taxon>
        <taxon>eudicotyledons</taxon>
        <taxon>Gunneridae</taxon>
        <taxon>Pentapetalae</taxon>
        <taxon>rosids</taxon>
        <taxon>fabids</taxon>
        <taxon>Fabales</taxon>
        <taxon>Quillajaceae</taxon>
        <taxon>Quillaja</taxon>
    </lineage>
</organism>
<comment type="caution">
    <text evidence="13">The sequence shown here is derived from an EMBL/GenBank/DDBJ whole genome shotgun (WGS) entry which is preliminary data.</text>
</comment>
<dbReference type="InterPro" id="IPR003340">
    <property type="entry name" value="B3_DNA-bd"/>
</dbReference>
<evidence type="ECO:0000313" key="14">
    <source>
        <dbReference type="Proteomes" id="UP001163823"/>
    </source>
</evidence>
<dbReference type="Pfam" id="PF02362">
    <property type="entry name" value="B3"/>
    <property type="match status" value="1"/>
</dbReference>
<feature type="domain" description="TF-B3" evidence="11">
    <location>
        <begin position="129"/>
        <end position="231"/>
    </location>
</feature>
<dbReference type="PROSITE" id="PS51745">
    <property type="entry name" value="PB1"/>
    <property type="match status" value="1"/>
</dbReference>
<dbReference type="Gene3D" id="2.30.30.1040">
    <property type="match status" value="1"/>
</dbReference>
<feature type="region of interest" description="Disordered" evidence="10">
    <location>
        <begin position="474"/>
        <end position="518"/>
    </location>
</feature>
<sequence>MAHLDCNPSGSSSSQAERGPEGGDMYTELWKACAGPLVDVPRAGERVFYFPQGHMEQLQASTNQELNQQIPHFNLHPKILCRVMNIQLLAEQETDEVYAQITLLPEENQERTSPDPCPPETSKPAIQSFCKILTASDTSTHGGFSVLRKHANDCLPQLDMTQATPTQELVAKDLHGYEWKFKHIFRGQPRRHLLTTGWSTFVTSKRLVAGDAFVFLRGANGELRVGVRRLARQQSLMPSSVISSQSMHLGVLATASHAVMTRTMFVVYYKPRTSQFIIGLNKYLDAINNKFSVGMRFKMRFEGEDSPERRFTGTIVGVGDISPQWSDSKWRSLKVQWDEPASVQRPERVSAWEIENFVASTAINLAQPLVKNKRSLPLDIPSSEITPKSAASALWYHGSSQSHERGQLGGGAEVQGGESQVVWSMRQKQIKSNLVNNSSCCNSRVRMEGLWPSSPHLNSFNLFAEATNDTKAAATQSSISEYAPPVSPGTEPSNGEKGKKYESSAVYSGSKESTPAAASEIDRVQNLISSKLSNKQKQIILDSSSNKMHSNQALPSTRTRTKVQMQGVAVGRAVDLTVLKGYDNLINELEKLFDIRGELGPLNKWAITFTDDENDMMLLGDDPWPEFCKMVKRIFIYSSDEVKKLSAKCKFPASSLDGEDTVVSLDSLQSAET</sequence>
<evidence type="ECO:0000256" key="2">
    <source>
        <dbReference type="ARBA" id="ARBA00007853"/>
    </source>
</evidence>
<feature type="domain" description="PB1" evidence="12">
    <location>
        <begin position="558"/>
        <end position="650"/>
    </location>
</feature>